<comment type="caution">
    <text evidence="7">The sequence shown here is derived from an EMBL/GenBank/DDBJ whole genome shotgun (WGS) entry which is preliminary data.</text>
</comment>
<dbReference type="GO" id="GO:0004326">
    <property type="term" value="F:tetrahydrofolylpolyglutamate synthase activity"/>
    <property type="evidence" value="ECO:0007669"/>
    <property type="project" value="InterPro"/>
</dbReference>
<dbReference type="NCBIfam" id="TIGR01499">
    <property type="entry name" value="folC"/>
    <property type="match status" value="1"/>
</dbReference>
<keyword evidence="6" id="KW-0460">Magnesium</keyword>
<evidence type="ECO:0000313" key="9">
    <source>
        <dbReference type="Proteomes" id="UP000324748"/>
    </source>
</evidence>
<name>A0A5B0N838_PUCGR</name>
<dbReference type="GO" id="GO:0046872">
    <property type="term" value="F:metal ion binding"/>
    <property type="evidence" value="ECO:0007669"/>
    <property type="project" value="UniProtKB-KW"/>
</dbReference>
<evidence type="ECO:0000256" key="5">
    <source>
        <dbReference type="ARBA" id="ARBA00022840"/>
    </source>
</evidence>
<reference evidence="9 10" key="1">
    <citation type="submission" date="2019-05" db="EMBL/GenBank/DDBJ databases">
        <title>Emergence of the Ug99 lineage of the wheat stem rust pathogen through somatic hybridization.</title>
        <authorList>
            <person name="Li F."/>
            <person name="Upadhyaya N.M."/>
            <person name="Sperschneider J."/>
            <person name="Matny O."/>
            <person name="Nguyen-Phuc H."/>
            <person name="Mago R."/>
            <person name="Raley C."/>
            <person name="Miller M.E."/>
            <person name="Silverstein K.A.T."/>
            <person name="Henningsen E."/>
            <person name="Hirsch C.D."/>
            <person name="Visser B."/>
            <person name="Pretorius Z.A."/>
            <person name="Steffenson B.J."/>
            <person name="Schwessinger B."/>
            <person name="Dodds P.N."/>
            <person name="Figueroa M."/>
        </authorList>
    </citation>
    <scope>NUCLEOTIDE SEQUENCE [LARGE SCALE GENOMIC DNA]</scope>
    <source>
        <strain evidence="7">21-0</strain>
        <strain evidence="8 10">Ug99</strain>
    </source>
</reference>
<evidence type="ECO:0000256" key="1">
    <source>
        <dbReference type="ARBA" id="ARBA00008276"/>
    </source>
</evidence>
<dbReference type="UniPathway" id="UPA00850"/>
<dbReference type="PIRSF" id="PIRSF001563">
    <property type="entry name" value="Folylpolyglu_synth"/>
    <property type="match status" value="1"/>
</dbReference>
<evidence type="ECO:0000256" key="6">
    <source>
        <dbReference type="ARBA" id="ARBA00022842"/>
    </source>
</evidence>
<dbReference type="InterPro" id="IPR036615">
    <property type="entry name" value="Mur_ligase_C_dom_sf"/>
</dbReference>
<proteinExistence type="inferred from homology"/>
<organism evidence="7 9">
    <name type="scientific">Puccinia graminis f. sp. tritici</name>
    <dbReference type="NCBI Taxonomy" id="56615"/>
    <lineage>
        <taxon>Eukaryota</taxon>
        <taxon>Fungi</taxon>
        <taxon>Dikarya</taxon>
        <taxon>Basidiomycota</taxon>
        <taxon>Pucciniomycotina</taxon>
        <taxon>Pucciniomycetes</taxon>
        <taxon>Pucciniales</taxon>
        <taxon>Pucciniaceae</taxon>
        <taxon>Puccinia</taxon>
    </lineage>
</organism>
<dbReference type="Gene3D" id="3.90.190.20">
    <property type="entry name" value="Mur ligase, C-terminal domain"/>
    <property type="match status" value="1"/>
</dbReference>
<dbReference type="OrthoDB" id="5212574at2759"/>
<keyword evidence="3" id="KW-0479">Metal-binding</keyword>
<dbReference type="SUPFAM" id="SSF53244">
    <property type="entry name" value="MurD-like peptide ligases, peptide-binding domain"/>
    <property type="match status" value="1"/>
</dbReference>
<dbReference type="GO" id="GO:0005739">
    <property type="term" value="C:mitochondrion"/>
    <property type="evidence" value="ECO:0007669"/>
    <property type="project" value="TreeGrafter"/>
</dbReference>
<keyword evidence="9" id="KW-1185">Reference proteome</keyword>
<dbReference type="EMBL" id="VDEP01000342">
    <property type="protein sequence ID" value="KAA1099193.1"/>
    <property type="molecule type" value="Genomic_DNA"/>
</dbReference>
<sequence length="470" mass="51449">MAIKLGLERIGRLLGCLANPQLRIPIIHVAGTNGKGSVCAYEAEILRSSGYRVGRFTSPFLLDPTDSINLDGHNIDRKTFEDTKSKIQRIIDRNRIDQPTSFELLTAIAFEIFARPQSELDLALIEVGLGGQKDSTNLCQTENTLLSCITPISVDHQAFLGSTISEIAVQKAGIAKPNVPILLAQQSFAEVREIVRNKGSAESCDVFSVRPYPLPKPPSQQPLPPLPLTPLEEYLASSDYTHRDTSTHSSPTIANLLSPDAGFQHQNAATAATLAQLLRTHHHPLKLLPSLSEKVTDRAILEGLQKTRWRGRLELVDFRGSQLLLDGAHNRASAQALGDHISTLHRPITLVMAISSPRDPADLIEALGLDRSAWPVQLVSTTFSAPEDMDWVHPVPPDLITNHFQSRLTLHSPPTHAAIKAVHSPIEALQLAVSMARNKDELVVVCGSLYLVADVLRIVNRAEQPQSNFA</sequence>
<dbReference type="AlphaFoldDB" id="A0A5B0N838"/>
<dbReference type="GO" id="GO:0008841">
    <property type="term" value="F:dihydrofolate synthase activity"/>
    <property type="evidence" value="ECO:0007669"/>
    <property type="project" value="TreeGrafter"/>
</dbReference>
<dbReference type="GO" id="GO:0005524">
    <property type="term" value="F:ATP binding"/>
    <property type="evidence" value="ECO:0007669"/>
    <property type="project" value="UniProtKB-KW"/>
</dbReference>
<evidence type="ECO:0000313" key="7">
    <source>
        <dbReference type="EMBL" id="KAA1084574.1"/>
    </source>
</evidence>
<dbReference type="Proteomes" id="UP000325313">
    <property type="component" value="Unassembled WGS sequence"/>
</dbReference>
<dbReference type="SUPFAM" id="SSF53623">
    <property type="entry name" value="MurD-like peptide ligases, catalytic domain"/>
    <property type="match status" value="1"/>
</dbReference>
<evidence type="ECO:0000313" key="10">
    <source>
        <dbReference type="Proteomes" id="UP000325313"/>
    </source>
</evidence>
<evidence type="ECO:0000256" key="3">
    <source>
        <dbReference type="ARBA" id="ARBA00022723"/>
    </source>
</evidence>
<evidence type="ECO:0000256" key="2">
    <source>
        <dbReference type="ARBA" id="ARBA00022598"/>
    </source>
</evidence>
<keyword evidence="4" id="KW-0547">Nucleotide-binding</keyword>
<dbReference type="Proteomes" id="UP000324748">
    <property type="component" value="Unassembled WGS sequence"/>
</dbReference>
<dbReference type="PANTHER" id="PTHR11136:SF0">
    <property type="entry name" value="DIHYDROFOLATE SYNTHETASE-RELATED"/>
    <property type="match status" value="1"/>
</dbReference>
<evidence type="ECO:0000313" key="8">
    <source>
        <dbReference type="EMBL" id="KAA1099193.1"/>
    </source>
</evidence>
<protein>
    <submittedName>
        <fullName evidence="7">Folylpolyglutamate synthase</fullName>
    </submittedName>
</protein>
<gene>
    <name evidence="7" type="primary">FOL3_1</name>
    <name evidence="8" type="synonym">FOL3_2</name>
    <name evidence="7" type="ORF">PGT21_031074</name>
    <name evidence="8" type="ORF">PGTUg99_019883</name>
</gene>
<evidence type="ECO:0000256" key="4">
    <source>
        <dbReference type="ARBA" id="ARBA00022741"/>
    </source>
</evidence>
<dbReference type="InterPro" id="IPR001645">
    <property type="entry name" value="Folylpolyglutamate_synth"/>
</dbReference>
<dbReference type="Gene3D" id="3.40.1190.10">
    <property type="entry name" value="Mur-like, catalytic domain"/>
    <property type="match status" value="1"/>
</dbReference>
<dbReference type="InterPro" id="IPR036565">
    <property type="entry name" value="Mur-like_cat_sf"/>
</dbReference>
<keyword evidence="5" id="KW-0067">ATP-binding</keyword>
<comment type="similarity">
    <text evidence="1">Belongs to the folylpolyglutamate synthase family.</text>
</comment>
<dbReference type="PANTHER" id="PTHR11136">
    <property type="entry name" value="FOLYLPOLYGLUTAMATE SYNTHASE-RELATED"/>
    <property type="match status" value="1"/>
</dbReference>
<keyword evidence="2" id="KW-0436">Ligase</keyword>
<accession>A0A5B0N838</accession>
<dbReference type="EMBL" id="VSWC01000118">
    <property type="protein sequence ID" value="KAA1084574.1"/>
    <property type="molecule type" value="Genomic_DNA"/>
</dbReference>
<dbReference type="GO" id="GO:0005829">
    <property type="term" value="C:cytosol"/>
    <property type="evidence" value="ECO:0007669"/>
    <property type="project" value="TreeGrafter"/>
</dbReference>